<dbReference type="EMBL" id="WHPD01003775">
    <property type="protein sequence ID" value="MPV90485.1"/>
    <property type="molecule type" value="Genomic_DNA"/>
</dbReference>
<organism evidence="6 7">
    <name type="scientific">Georgenia ruanii</name>
    <dbReference type="NCBI Taxonomy" id="348442"/>
    <lineage>
        <taxon>Bacteria</taxon>
        <taxon>Bacillati</taxon>
        <taxon>Actinomycetota</taxon>
        <taxon>Actinomycetes</taxon>
        <taxon>Micrococcales</taxon>
        <taxon>Bogoriellaceae</taxon>
        <taxon>Georgenia</taxon>
    </lineage>
</organism>
<evidence type="ECO:0000256" key="4">
    <source>
        <dbReference type="ARBA" id="ARBA00023098"/>
    </source>
</evidence>
<dbReference type="Proteomes" id="UP000429644">
    <property type="component" value="Unassembled WGS sequence"/>
</dbReference>
<keyword evidence="3" id="KW-0520">NAD</keyword>
<dbReference type="GO" id="GO:0008202">
    <property type="term" value="P:steroid metabolic process"/>
    <property type="evidence" value="ECO:0007669"/>
    <property type="project" value="UniProtKB-KW"/>
</dbReference>
<evidence type="ECO:0000256" key="1">
    <source>
        <dbReference type="ARBA" id="ARBA00006484"/>
    </source>
</evidence>
<evidence type="ECO:0000256" key="3">
    <source>
        <dbReference type="ARBA" id="ARBA00023027"/>
    </source>
</evidence>
<dbReference type="SUPFAM" id="SSF51735">
    <property type="entry name" value="NAD(P)-binding Rossmann-fold domains"/>
    <property type="match status" value="1"/>
</dbReference>
<dbReference type="Gene3D" id="3.40.50.720">
    <property type="entry name" value="NAD(P)-binding Rossmann-like Domain"/>
    <property type="match status" value="1"/>
</dbReference>
<keyword evidence="4" id="KW-0443">Lipid metabolism</keyword>
<proteinExistence type="inferred from homology"/>
<dbReference type="InterPro" id="IPR002347">
    <property type="entry name" value="SDR_fam"/>
</dbReference>
<sequence length="156" mass="16045">MTKRLQGKVAVVTGGASGIGEGIVRRLVAEGAVCVIGDIDDAGGERIVGDLGRSVRFVRADVTNEADVEALIDEAVTAHGRLDAMVNNAGVDGVGGSIMDVELDAWESTLAVLLRSVFLGTKHAARVMMRQGGGALTPELGHGVGLRGGRERSSVV</sequence>
<comment type="caution">
    <text evidence="6">The sequence shown here is derived from an EMBL/GenBank/DDBJ whole genome shotgun (WGS) entry which is preliminary data.</text>
</comment>
<dbReference type="PANTHER" id="PTHR43180:SF28">
    <property type="entry name" value="NAD(P)-BINDING ROSSMANN-FOLD SUPERFAMILY PROTEIN"/>
    <property type="match status" value="1"/>
</dbReference>
<evidence type="ECO:0000313" key="6">
    <source>
        <dbReference type="EMBL" id="MPV90485.1"/>
    </source>
</evidence>
<dbReference type="Pfam" id="PF00106">
    <property type="entry name" value="adh_short"/>
    <property type="match status" value="1"/>
</dbReference>
<dbReference type="PRINTS" id="PR00081">
    <property type="entry name" value="GDHRDH"/>
</dbReference>
<gene>
    <name evidence="6" type="ORF">GB882_17570</name>
</gene>
<keyword evidence="2" id="KW-0560">Oxidoreductase</keyword>
<keyword evidence="7" id="KW-1185">Reference proteome</keyword>
<dbReference type="GO" id="GO:0016491">
    <property type="term" value="F:oxidoreductase activity"/>
    <property type="evidence" value="ECO:0007669"/>
    <property type="project" value="UniProtKB-KW"/>
</dbReference>
<keyword evidence="5" id="KW-0753">Steroid metabolism</keyword>
<protein>
    <submittedName>
        <fullName evidence="6">SDR family NAD(P)-dependent oxidoreductase</fullName>
    </submittedName>
</protein>
<comment type="similarity">
    <text evidence="1">Belongs to the short-chain dehydrogenases/reductases (SDR) family.</text>
</comment>
<name>A0A7J9V0S2_9MICO</name>
<evidence type="ECO:0000313" key="7">
    <source>
        <dbReference type="Proteomes" id="UP000429644"/>
    </source>
</evidence>
<evidence type="ECO:0000256" key="5">
    <source>
        <dbReference type="ARBA" id="ARBA00023221"/>
    </source>
</evidence>
<reference evidence="6 7" key="1">
    <citation type="submission" date="2019-10" db="EMBL/GenBank/DDBJ databases">
        <title>Georgenia wutianyii sp. nov. and Georgenia yuyongxinii sp. nov. isolated from plateau pika (Ochotona curzoniae) in the Qinghai-Tibet plateau of China.</title>
        <authorList>
            <person name="Tian Z."/>
        </authorList>
    </citation>
    <scope>NUCLEOTIDE SEQUENCE [LARGE SCALE GENOMIC DNA]</scope>
    <source>
        <strain evidence="6 7">JCM 15130</strain>
    </source>
</reference>
<accession>A0A7J9V0S2</accession>
<dbReference type="PANTHER" id="PTHR43180">
    <property type="entry name" value="3-OXOACYL-(ACYL-CARRIER-PROTEIN) REDUCTASE (AFU_ORTHOLOGUE AFUA_6G11210)"/>
    <property type="match status" value="1"/>
</dbReference>
<dbReference type="AlphaFoldDB" id="A0A7J9V0S2"/>
<evidence type="ECO:0000256" key="2">
    <source>
        <dbReference type="ARBA" id="ARBA00023002"/>
    </source>
</evidence>
<dbReference type="InterPro" id="IPR036291">
    <property type="entry name" value="NAD(P)-bd_dom_sf"/>
</dbReference>
<dbReference type="RefSeq" id="WP_193314615.1">
    <property type="nucleotide sequence ID" value="NZ_BAAAOT010000032.1"/>
</dbReference>